<sequence length="141" mass="16250">MNELIIILLKNIGSFSITMFGVEITIFTVIYSFIVSKRSYYKAISHDAKIQQSPSTYLYTEIKFAVKYMKSLKKLNLFVLALATVSLILYGWSLLISPIPDENSDILLSHKILGYFSVFYIIATLILLIIYIIKYFKEVKL</sequence>
<protein>
    <submittedName>
        <fullName evidence="2">Uncharacterized protein</fullName>
    </submittedName>
</protein>
<evidence type="ECO:0000313" key="2">
    <source>
        <dbReference type="EMBL" id="RHL14589.1"/>
    </source>
</evidence>
<reference evidence="2 3" key="1">
    <citation type="submission" date="2018-08" db="EMBL/GenBank/DDBJ databases">
        <title>A genome reference for cultivated species of the human gut microbiota.</title>
        <authorList>
            <person name="Zou Y."/>
            <person name="Xue W."/>
            <person name="Luo G."/>
        </authorList>
    </citation>
    <scope>NUCLEOTIDE SEQUENCE [LARGE SCALE GENOMIC DNA]</scope>
    <source>
        <strain evidence="2 3">AF39-11</strain>
    </source>
</reference>
<name>A0A415J3W1_9BACT</name>
<comment type="caution">
    <text evidence="2">The sequence shown here is derived from an EMBL/GenBank/DDBJ whole genome shotgun (WGS) entry which is preliminary data.</text>
</comment>
<feature type="transmembrane region" description="Helical" evidence="1">
    <location>
        <begin position="112"/>
        <end position="133"/>
    </location>
</feature>
<dbReference type="EMBL" id="QROI01000013">
    <property type="protein sequence ID" value="RHL14589.1"/>
    <property type="molecule type" value="Genomic_DNA"/>
</dbReference>
<feature type="transmembrane region" description="Helical" evidence="1">
    <location>
        <begin position="75"/>
        <end position="92"/>
    </location>
</feature>
<proteinExistence type="predicted"/>
<keyword evidence="1" id="KW-0812">Transmembrane</keyword>
<accession>A0A415J3W1</accession>
<dbReference type="AlphaFoldDB" id="A0A415J3W1"/>
<keyword evidence="1" id="KW-0472">Membrane</keyword>
<dbReference type="Proteomes" id="UP000284916">
    <property type="component" value="Unassembled WGS sequence"/>
</dbReference>
<dbReference type="RefSeq" id="WP_072543062.1">
    <property type="nucleotide sequence ID" value="NZ_QROD01000013.1"/>
</dbReference>
<organism evidence="2 3">
    <name type="scientific">Phocaeicola plebeius</name>
    <dbReference type="NCBI Taxonomy" id="310297"/>
    <lineage>
        <taxon>Bacteria</taxon>
        <taxon>Pseudomonadati</taxon>
        <taxon>Bacteroidota</taxon>
        <taxon>Bacteroidia</taxon>
        <taxon>Bacteroidales</taxon>
        <taxon>Bacteroidaceae</taxon>
        <taxon>Phocaeicola</taxon>
    </lineage>
</organism>
<feature type="transmembrane region" description="Helical" evidence="1">
    <location>
        <begin position="12"/>
        <end position="34"/>
    </location>
</feature>
<evidence type="ECO:0000313" key="3">
    <source>
        <dbReference type="Proteomes" id="UP000284916"/>
    </source>
</evidence>
<keyword evidence="1" id="KW-1133">Transmembrane helix</keyword>
<evidence type="ECO:0000256" key="1">
    <source>
        <dbReference type="SAM" id="Phobius"/>
    </source>
</evidence>
<gene>
    <name evidence="2" type="ORF">DW035_10055</name>
</gene>